<proteinExistence type="predicted"/>
<evidence type="ECO:0000313" key="2">
    <source>
        <dbReference type="Proteomes" id="UP001159363"/>
    </source>
</evidence>
<sequence>MQSPSSKESDAEQNVTVFLRHLFYSFENLSAQTNSFLLSPLIPYRGGSDGTVARALDSHHGDPGSIPDGFTPGSSHVGIVRDDATCRRVFLEHSHSPILAFQHRYILVISCPGMTGTYGSQLESLSLVSDVNLFKTTNYCIDMLHIPAVLETVYGISGRALLNQTGSDVIEEAVSVIASSLLCGYLVRPWWERVVWRTGSELWCRTARTSQVKCQRNRQQTIMDLSADYETLPTNNVATHMTAGAVAGVMEHCIVYPLDSVKGNWAMVVERKLLVCGRSVYLPRSLHFVNVFFPFAGQTILEEKDDSNSGRHMNGLVFIKVLSLYALHAVEIEEKFYKKRRQNGLLYSSSHVYISNMFSMWRREPIGQYLFNDGEDECRGYAAIYSRTFAIRSLSE</sequence>
<dbReference type="EMBL" id="JARBHB010000016">
    <property type="protein sequence ID" value="KAJ8866305.1"/>
    <property type="molecule type" value="Genomic_DNA"/>
</dbReference>
<keyword evidence="2" id="KW-1185">Reference proteome</keyword>
<gene>
    <name evidence="1" type="ORF">PR048_032148</name>
</gene>
<organism evidence="1 2">
    <name type="scientific">Dryococelus australis</name>
    <dbReference type="NCBI Taxonomy" id="614101"/>
    <lineage>
        <taxon>Eukaryota</taxon>
        <taxon>Metazoa</taxon>
        <taxon>Ecdysozoa</taxon>
        <taxon>Arthropoda</taxon>
        <taxon>Hexapoda</taxon>
        <taxon>Insecta</taxon>
        <taxon>Pterygota</taxon>
        <taxon>Neoptera</taxon>
        <taxon>Polyneoptera</taxon>
        <taxon>Phasmatodea</taxon>
        <taxon>Verophasmatodea</taxon>
        <taxon>Anareolatae</taxon>
        <taxon>Phasmatidae</taxon>
        <taxon>Eurycanthinae</taxon>
        <taxon>Dryococelus</taxon>
    </lineage>
</organism>
<reference evidence="1 2" key="1">
    <citation type="submission" date="2023-02" db="EMBL/GenBank/DDBJ databases">
        <title>LHISI_Scaffold_Assembly.</title>
        <authorList>
            <person name="Stuart O.P."/>
            <person name="Cleave R."/>
            <person name="Magrath M.J.L."/>
            <person name="Mikheyev A.S."/>
        </authorList>
    </citation>
    <scope>NUCLEOTIDE SEQUENCE [LARGE SCALE GENOMIC DNA]</scope>
    <source>
        <strain evidence="1">Daus_M_001</strain>
        <tissue evidence="1">Leg muscle</tissue>
    </source>
</reference>
<name>A0ABQ9G1E7_9NEOP</name>
<comment type="caution">
    <text evidence="1">The sequence shown here is derived from an EMBL/GenBank/DDBJ whole genome shotgun (WGS) entry which is preliminary data.</text>
</comment>
<protein>
    <submittedName>
        <fullName evidence="1">Uncharacterized protein</fullName>
    </submittedName>
</protein>
<evidence type="ECO:0000313" key="1">
    <source>
        <dbReference type="EMBL" id="KAJ8866305.1"/>
    </source>
</evidence>
<accession>A0ABQ9G1E7</accession>
<dbReference type="Proteomes" id="UP001159363">
    <property type="component" value="Chromosome 15"/>
</dbReference>